<accession>A0A559JA97</accession>
<dbReference type="AlphaFoldDB" id="A0A559JA97"/>
<dbReference type="Proteomes" id="UP000317036">
    <property type="component" value="Unassembled WGS sequence"/>
</dbReference>
<organism evidence="2 3">
    <name type="scientific">Paenibacillus cremeus</name>
    <dbReference type="NCBI Taxonomy" id="2163881"/>
    <lineage>
        <taxon>Bacteria</taxon>
        <taxon>Bacillati</taxon>
        <taxon>Bacillota</taxon>
        <taxon>Bacilli</taxon>
        <taxon>Bacillales</taxon>
        <taxon>Paenibacillaceae</taxon>
        <taxon>Paenibacillus</taxon>
    </lineage>
</organism>
<sequence>MVHHRSLSDQSHFSSVFTSLKIGKLLRDVGIRKSFGLSALAVFQLLFSLAFEGKNWFRLLESNRSASLPGKDVVYRFLNHPGFAWRAFLHSLSLTVVRQFAALTSAKRVKVFIIDDSTMQRNRSKKAELLARVFDHTTGRFTKGYTLLTLGWSDGFSFAPIDFVMLSSAKLVNRLNEMATTITKRCHGYKRRVEALTRKPDAALGLIRRALRAGFHADYVLIDSWFTQMPLIRGLSAEGLATIGLVKEMKQRYVYEGQRLTLSELYRILPKNKRTSVWSSIVVQTSCGMLVRLVFVQNRNKRREWLAVLSTDLALEPNEIVRIYGMRWSIETFFKVTKSYLKLGTEFQGRSFDMLISHTTVVFSRYLVMEFERRQTGDTRTLGGLFFLYADEVRDLDYQTALQQLMSLFLNMAGAMSKRSKQTVLCQFQQWLADLPLYIKGLFGNLSCES</sequence>
<evidence type="ECO:0000313" key="3">
    <source>
        <dbReference type="Proteomes" id="UP000317036"/>
    </source>
</evidence>
<protein>
    <submittedName>
        <fullName evidence="2">Transposase</fullName>
    </submittedName>
</protein>
<dbReference type="SUPFAM" id="SSF53098">
    <property type="entry name" value="Ribonuclease H-like"/>
    <property type="match status" value="1"/>
</dbReference>
<dbReference type="OrthoDB" id="29496at2"/>
<dbReference type="Pfam" id="PF13546">
    <property type="entry name" value="DDE_5"/>
    <property type="match status" value="1"/>
</dbReference>
<dbReference type="InterPro" id="IPR012337">
    <property type="entry name" value="RNaseH-like_sf"/>
</dbReference>
<dbReference type="InterPro" id="IPR038721">
    <property type="entry name" value="IS701-like_DDE_dom"/>
</dbReference>
<proteinExistence type="predicted"/>
<gene>
    <name evidence="2" type="ORF">FPZ49_35290</name>
</gene>
<evidence type="ECO:0000313" key="2">
    <source>
        <dbReference type="EMBL" id="TVX96820.1"/>
    </source>
</evidence>
<reference evidence="2 3" key="1">
    <citation type="submission" date="2019-07" db="EMBL/GenBank/DDBJ databases">
        <authorList>
            <person name="Kim J."/>
        </authorList>
    </citation>
    <scope>NUCLEOTIDE SEQUENCE [LARGE SCALE GENOMIC DNA]</scope>
    <source>
        <strain evidence="2 3">JC52</strain>
    </source>
</reference>
<dbReference type="EMBL" id="VNJI01000124">
    <property type="protein sequence ID" value="TVX96820.1"/>
    <property type="molecule type" value="Genomic_DNA"/>
</dbReference>
<dbReference type="Gene3D" id="3.90.350.10">
    <property type="entry name" value="Transposase Inhibitor Protein From Tn5, Chain A, domain 1"/>
    <property type="match status" value="1"/>
</dbReference>
<evidence type="ECO:0000259" key="1">
    <source>
        <dbReference type="Pfam" id="PF13546"/>
    </source>
</evidence>
<keyword evidence="3" id="KW-1185">Reference proteome</keyword>
<feature type="domain" description="Transposase IS701-like DDE" evidence="1">
    <location>
        <begin position="74"/>
        <end position="248"/>
    </location>
</feature>
<comment type="caution">
    <text evidence="2">The sequence shown here is derived from an EMBL/GenBank/DDBJ whole genome shotgun (WGS) entry which is preliminary data.</text>
</comment>
<dbReference type="RefSeq" id="WP_144855368.1">
    <property type="nucleotide sequence ID" value="NZ_VNJI01000124.1"/>
</dbReference>
<name>A0A559JA97_9BACL</name>